<dbReference type="Gene3D" id="3.30.420.240">
    <property type="match status" value="1"/>
</dbReference>
<feature type="domain" description="Terminase large subunit gp17-like C-terminal" evidence="2">
    <location>
        <begin position="266"/>
        <end position="409"/>
    </location>
</feature>
<dbReference type="Pfam" id="PF03237">
    <property type="entry name" value="Terminase_6N"/>
    <property type="match status" value="1"/>
</dbReference>
<protein>
    <submittedName>
        <fullName evidence="3">Large terminase</fullName>
    </submittedName>
</protein>
<dbReference type="Proteomes" id="UP000630353">
    <property type="component" value="Unassembled WGS sequence"/>
</dbReference>
<organism evidence="3 4">
    <name type="scientific">Thalassobaculum fulvum</name>
    <dbReference type="NCBI Taxonomy" id="1633335"/>
    <lineage>
        <taxon>Bacteria</taxon>
        <taxon>Pseudomonadati</taxon>
        <taxon>Pseudomonadota</taxon>
        <taxon>Alphaproteobacteria</taxon>
        <taxon>Rhodospirillales</taxon>
        <taxon>Thalassobaculaceae</taxon>
        <taxon>Thalassobaculum</taxon>
    </lineage>
</organism>
<evidence type="ECO:0000313" key="4">
    <source>
        <dbReference type="Proteomes" id="UP000630353"/>
    </source>
</evidence>
<reference evidence="3" key="1">
    <citation type="journal article" date="2014" name="Int. J. Syst. Evol. Microbiol.">
        <title>Complete genome sequence of Corynebacterium casei LMG S-19264T (=DSM 44701T), isolated from a smear-ripened cheese.</title>
        <authorList>
            <consortium name="US DOE Joint Genome Institute (JGI-PGF)"/>
            <person name="Walter F."/>
            <person name="Albersmeier A."/>
            <person name="Kalinowski J."/>
            <person name="Ruckert C."/>
        </authorList>
    </citation>
    <scope>NUCLEOTIDE SEQUENCE</scope>
    <source>
        <strain evidence="3">KCTC 42651</strain>
    </source>
</reference>
<reference evidence="3" key="2">
    <citation type="submission" date="2020-09" db="EMBL/GenBank/DDBJ databases">
        <authorList>
            <person name="Sun Q."/>
            <person name="Kim S."/>
        </authorList>
    </citation>
    <scope>NUCLEOTIDE SEQUENCE</scope>
    <source>
        <strain evidence="3">KCTC 42651</strain>
    </source>
</reference>
<dbReference type="RefSeq" id="WP_189987568.1">
    <property type="nucleotide sequence ID" value="NZ_BMZS01000002.1"/>
</dbReference>
<dbReference type="InterPro" id="IPR027417">
    <property type="entry name" value="P-loop_NTPase"/>
</dbReference>
<name>A0A918XNK6_9PROT</name>
<dbReference type="InterPro" id="IPR035421">
    <property type="entry name" value="Terminase_6C"/>
</dbReference>
<evidence type="ECO:0000313" key="3">
    <source>
        <dbReference type="EMBL" id="GHD42300.1"/>
    </source>
</evidence>
<dbReference type="Pfam" id="PF17289">
    <property type="entry name" value="Terminase_6C"/>
    <property type="match status" value="1"/>
</dbReference>
<evidence type="ECO:0000256" key="1">
    <source>
        <dbReference type="ARBA" id="ARBA00022612"/>
    </source>
</evidence>
<keyword evidence="1" id="KW-1188">Viral release from host cell</keyword>
<dbReference type="Gene3D" id="3.40.50.300">
    <property type="entry name" value="P-loop containing nucleotide triphosphate hydrolases"/>
    <property type="match status" value="1"/>
</dbReference>
<gene>
    <name evidence="3" type="ORF">GCM10017083_07170</name>
</gene>
<sequence>MTSLSPASRKRILNELSDREAAALLWDWEFWARPKQLPPAGGWRVWLILAGRGFGKTRTGAEWVRSLAEAGRARRIALVAETAADARDVMIEGESGLLACCPPRARPRYEPSKRRVTWPNGAVATSFSADDPDQLRGPQFDAAWADEVAKWRYEAAWDNLMLGLRLGADPRCVATTTPRPRAWLARLIADPGTVVTGGGTRENAANLAPAFLDQILARYAGTRLGRQEIDGELLMEVPGALWSRALIEAARTRPMSAADLARVVVAVDPAVTAGTDSAETGIVVAAVDADGRFRVLEDLSGRLSPDLWARRAAEAFHRHRADAVVCEVNQGGDLVAATLRTVDPSLPVRSVRATRGKRLRAEPVAALYEQGRVSHDGAFPALEDQMAGYTGAPGEASPDRLDALVWALTDLAFDRPPATSREFLV</sequence>
<keyword evidence="4" id="KW-1185">Reference proteome</keyword>
<comment type="caution">
    <text evidence="3">The sequence shown here is derived from an EMBL/GenBank/DDBJ whole genome shotgun (WGS) entry which is preliminary data.</text>
</comment>
<accession>A0A918XNK6</accession>
<dbReference type="EMBL" id="BMZS01000002">
    <property type="protein sequence ID" value="GHD42300.1"/>
    <property type="molecule type" value="Genomic_DNA"/>
</dbReference>
<dbReference type="AlphaFoldDB" id="A0A918XNK6"/>
<evidence type="ECO:0000259" key="2">
    <source>
        <dbReference type="Pfam" id="PF17289"/>
    </source>
</evidence>
<proteinExistence type="predicted"/>